<dbReference type="AlphaFoldDB" id="A0A6L3VNF4"/>
<dbReference type="Gene3D" id="3.40.50.1820">
    <property type="entry name" value="alpha/beta hydrolase"/>
    <property type="match status" value="1"/>
</dbReference>
<dbReference type="SUPFAM" id="SSF53474">
    <property type="entry name" value="alpha/beta-Hydrolases"/>
    <property type="match status" value="1"/>
</dbReference>
<reference evidence="2 3" key="1">
    <citation type="submission" date="2019-09" db="EMBL/GenBank/DDBJ databases">
        <title>Actinomadura physcomitrii sp. nov., a novel actinomycete isolated from moss [Physcomitrium sphaericum (Ludw) Fuernr].</title>
        <authorList>
            <person name="Liu C."/>
            <person name="Zhuang X."/>
        </authorList>
    </citation>
    <scope>NUCLEOTIDE SEQUENCE [LARGE SCALE GENOMIC DNA]</scope>
    <source>
        <strain evidence="2 3">CYP1-1B</strain>
    </source>
</reference>
<protein>
    <submittedName>
        <fullName evidence="2">Lipase</fullName>
    </submittedName>
</protein>
<name>A0A6L3VNF4_9ACTN</name>
<dbReference type="InterPro" id="IPR005152">
    <property type="entry name" value="Lipase_secreted"/>
</dbReference>
<gene>
    <name evidence="2" type="ORF">F9B16_35150</name>
</gene>
<proteinExistence type="predicted"/>
<dbReference type="Gene3D" id="1.10.260.160">
    <property type="match status" value="1"/>
</dbReference>
<evidence type="ECO:0000313" key="2">
    <source>
        <dbReference type="EMBL" id="KAB2370588.1"/>
    </source>
</evidence>
<comment type="caution">
    <text evidence="2">The sequence shown here is derived from an EMBL/GenBank/DDBJ whole genome shotgun (WGS) entry which is preliminary data.</text>
</comment>
<dbReference type="PIRSF" id="PIRSF029171">
    <property type="entry name" value="Esterase_LipA"/>
    <property type="match status" value="1"/>
</dbReference>
<dbReference type="RefSeq" id="WP_151544534.1">
    <property type="nucleotide sequence ID" value="NZ_WBMR01000148.1"/>
</dbReference>
<dbReference type="PANTHER" id="PTHR34853:SF1">
    <property type="entry name" value="LIPASE 5"/>
    <property type="match status" value="1"/>
</dbReference>
<sequence>MSRRLKIAAAGAAGAAIIAAGAVPALAGEGAKDRPAVTHEQEAARGQLISARYLGTRSAEEVRAWLATEGFDASSVRYGVDSYRLIYRTVDARGRATIASGLFVLPRNGERKLPAVSYTHGTTSYIGDAPSMAQDVWGPGPAVTYGAAGFAAAAPDYLGLGEGPGVHPWKDVPTETSASLDMLRAARQFAPREHRELDGRVFVTGFSQGASSALGLARALQDGADPHFRLRAVAPISGGYDFGGVELPALLDGRVDAKTSVAYLSYLLTSWNRVHGGIYGKPSEVFKEPYASHVEKYFDGTTPGQVMLKGLPGTPDELLTARGFEVLRHPSGTFAKALQVDGEVCTAWTPRVPLRLYKITNDDQAVTANTDHCAAGFRARGVDAPVVDVGDKVYGGSRHLGSNLAGTALAVRWFAGLR</sequence>
<dbReference type="EMBL" id="WBMR01000148">
    <property type="protein sequence ID" value="KAB2370588.1"/>
    <property type="molecule type" value="Genomic_DNA"/>
</dbReference>
<dbReference type="OrthoDB" id="4857813at2"/>
<keyword evidence="3" id="KW-1185">Reference proteome</keyword>
<dbReference type="GO" id="GO:0016042">
    <property type="term" value="P:lipid catabolic process"/>
    <property type="evidence" value="ECO:0007669"/>
    <property type="project" value="InterPro"/>
</dbReference>
<organism evidence="2 3">
    <name type="scientific">Actinomadura montaniterrae</name>
    <dbReference type="NCBI Taxonomy" id="1803903"/>
    <lineage>
        <taxon>Bacteria</taxon>
        <taxon>Bacillati</taxon>
        <taxon>Actinomycetota</taxon>
        <taxon>Actinomycetes</taxon>
        <taxon>Streptosporangiales</taxon>
        <taxon>Thermomonosporaceae</taxon>
        <taxon>Actinomadura</taxon>
    </lineage>
</organism>
<keyword evidence="1" id="KW-0732">Signal</keyword>
<feature type="chain" id="PRO_5026656189" evidence="1">
    <location>
        <begin position="28"/>
        <end position="418"/>
    </location>
</feature>
<evidence type="ECO:0000256" key="1">
    <source>
        <dbReference type="SAM" id="SignalP"/>
    </source>
</evidence>
<feature type="signal peptide" evidence="1">
    <location>
        <begin position="1"/>
        <end position="27"/>
    </location>
</feature>
<dbReference type="GO" id="GO:0004806">
    <property type="term" value="F:triacylglycerol lipase activity"/>
    <property type="evidence" value="ECO:0007669"/>
    <property type="project" value="InterPro"/>
</dbReference>
<evidence type="ECO:0000313" key="3">
    <source>
        <dbReference type="Proteomes" id="UP000483004"/>
    </source>
</evidence>
<dbReference type="Proteomes" id="UP000483004">
    <property type="component" value="Unassembled WGS sequence"/>
</dbReference>
<accession>A0A6L3VNF4</accession>
<dbReference type="PANTHER" id="PTHR34853">
    <property type="match status" value="1"/>
</dbReference>
<dbReference type="InterPro" id="IPR029058">
    <property type="entry name" value="AB_hydrolase_fold"/>
</dbReference>